<comment type="caution">
    <text evidence="6">The sequence shown here is derived from an EMBL/GenBank/DDBJ whole genome shotgun (WGS) entry which is preliminary data.</text>
</comment>
<evidence type="ECO:0000313" key="7">
    <source>
        <dbReference type="Proteomes" id="UP001139353"/>
    </source>
</evidence>
<keyword evidence="4" id="KW-0472">Membrane</keyword>
<dbReference type="AlphaFoldDB" id="A0A9X1YNB8"/>
<gene>
    <name evidence="6" type="ORF">LPC04_20715</name>
</gene>
<dbReference type="PANTHER" id="PTHR23076">
    <property type="entry name" value="METALLOPROTEASE M41 FTSH"/>
    <property type="match status" value="1"/>
</dbReference>
<dbReference type="GO" id="GO:0004176">
    <property type="term" value="F:ATP-dependent peptidase activity"/>
    <property type="evidence" value="ECO:0007669"/>
    <property type="project" value="InterPro"/>
</dbReference>
<keyword evidence="3" id="KW-0378">Hydrolase</keyword>
<dbReference type="Pfam" id="PF01434">
    <property type="entry name" value="Peptidase_M41"/>
    <property type="match status" value="1"/>
</dbReference>
<feature type="transmembrane region" description="Helical" evidence="4">
    <location>
        <begin position="150"/>
        <end position="171"/>
    </location>
</feature>
<accession>A0A9X1YNB8</accession>
<dbReference type="Gene3D" id="3.40.50.300">
    <property type="entry name" value="P-loop containing nucleotide triphosphate hydrolases"/>
    <property type="match status" value="1"/>
</dbReference>
<dbReference type="SUPFAM" id="SSF140990">
    <property type="entry name" value="FtsH protease domain-like"/>
    <property type="match status" value="1"/>
</dbReference>
<organism evidence="6 7">
    <name type="scientific">Scleromatobacter humisilvae</name>
    <dbReference type="NCBI Taxonomy" id="2897159"/>
    <lineage>
        <taxon>Bacteria</taxon>
        <taxon>Pseudomonadati</taxon>
        <taxon>Pseudomonadota</taxon>
        <taxon>Betaproteobacteria</taxon>
        <taxon>Burkholderiales</taxon>
        <taxon>Sphaerotilaceae</taxon>
        <taxon>Scleromatobacter</taxon>
    </lineage>
</organism>
<dbReference type="InterPro" id="IPR003593">
    <property type="entry name" value="AAA+_ATPase"/>
</dbReference>
<keyword evidence="4" id="KW-1133">Transmembrane helix</keyword>
<proteinExistence type="inferred from homology"/>
<dbReference type="FunFam" id="3.40.50.300:FF:002568">
    <property type="entry name" value="Cell division protein (FtsH)"/>
    <property type="match status" value="1"/>
</dbReference>
<name>A0A9X1YNB8_9BURK</name>
<dbReference type="PANTHER" id="PTHR23076:SF58">
    <property type="entry name" value="INACTIVE ATP-DEPENDENT ZINC METALLOPROTEASE FTSHI 5, CHLOROPLASTIC-RELATED"/>
    <property type="match status" value="1"/>
</dbReference>
<sequence length="652" mass="69052">MTALKKLFKRLRANSRVPVAVLSVILVAVGFTLLAQEAARETDARKSPEMLQFEKEPDAWLSNQRNVSELIKSVDAGQVATVALANGHPGLVLYTLKNGAKASVAVPGCTVLGCAGTALDKLAERGAAQGFALVGVDVDPRTKSQHLLDLLGTIVSPLIIIATMGIGFFVLMRLQTGAGGSASTLSERPEIKFDDAIGNDEAKAALNRVKAFMTDPSSYVKLGAAAPRGVLLVGPPGTGKTLLAKALAGESKANFIAVDGSYFTATFYGAGVAKVKALFKLARKNAPCVLFIDEVDGIGKRSRGNEGGGAESEMNRIINRVLVEMDGFEAMDNVVVVAATNHENNIDEAMRRPGRFDMLVRLAKPTLPERAKLFDLYLNKVTSDGSADTAALARMTPGLTPADIANIVNKAASSAAEKGAATVTSDHVLRAIETQLLGGEISPVKDLLTEGTRVRLAYHEAGHAMIGHWTGAGLVERVTIEPRGQALGVTYMTRDTEDPLYKQNELVSRLAMMLGGREAELLVLDSVSSGASDDLKRASELAIEMVGSLGFSETFGLLSVGGIPKELLGPDIQAAVLREARVLLEQAQATCRTLLTAQRARLDAMAQALLTCEVLQGAELKEMLGEVGRVPLPELAPIGRDQALALAFTRRV</sequence>
<dbReference type="InterPro" id="IPR003959">
    <property type="entry name" value="ATPase_AAA_core"/>
</dbReference>
<evidence type="ECO:0000259" key="5">
    <source>
        <dbReference type="SMART" id="SM00382"/>
    </source>
</evidence>
<protein>
    <submittedName>
        <fullName evidence="6">AAA family ATPase</fullName>
    </submittedName>
</protein>
<evidence type="ECO:0000256" key="4">
    <source>
        <dbReference type="SAM" id="Phobius"/>
    </source>
</evidence>
<dbReference type="InterPro" id="IPR041569">
    <property type="entry name" value="AAA_lid_3"/>
</dbReference>
<keyword evidence="7" id="KW-1185">Reference proteome</keyword>
<dbReference type="GO" id="GO:0006508">
    <property type="term" value="P:proteolysis"/>
    <property type="evidence" value="ECO:0007669"/>
    <property type="project" value="UniProtKB-KW"/>
</dbReference>
<dbReference type="InterPro" id="IPR037219">
    <property type="entry name" value="Peptidase_M41-like"/>
</dbReference>
<feature type="domain" description="AAA+ ATPase" evidence="5">
    <location>
        <begin position="226"/>
        <end position="366"/>
    </location>
</feature>
<dbReference type="EMBL" id="JAJLJH010000007">
    <property type="protein sequence ID" value="MCK9688135.1"/>
    <property type="molecule type" value="Genomic_DNA"/>
</dbReference>
<dbReference type="SUPFAM" id="SSF52540">
    <property type="entry name" value="P-loop containing nucleoside triphosphate hydrolases"/>
    <property type="match status" value="1"/>
</dbReference>
<reference evidence="6" key="1">
    <citation type="submission" date="2021-11" db="EMBL/GenBank/DDBJ databases">
        <title>BS-T2-15 a new species belonging to the Comamonadaceae family isolated from the soil of a French oak forest.</title>
        <authorList>
            <person name="Mieszkin S."/>
            <person name="Alain K."/>
        </authorList>
    </citation>
    <scope>NUCLEOTIDE SEQUENCE</scope>
    <source>
        <strain evidence="6">BS-T2-15</strain>
    </source>
</reference>
<comment type="similarity">
    <text evidence="1">In the C-terminal section; belongs to the peptidase M41 family.</text>
</comment>
<dbReference type="InterPro" id="IPR027417">
    <property type="entry name" value="P-loop_NTPase"/>
</dbReference>
<evidence type="ECO:0000256" key="3">
    <source>
        <dbReference type="ARBA" id="ARBA00022801"/>
    </source>
</evidence>
<evidence type="ECO:0000256" key="2">
    <source>
        <dbReference type="ARBA" id="ARBA00022670"/>
    </source>
</evidence>
<dbReference type="Proteomes" id="UP001139353">
    <property type="component" value="Unassembled WGS sequence"/>
</dbReference>
<keyword evidence="4" id="KW-0812">Transmembrane</keyword>
<keyword evidence="2" id="KW-0645">Protease</keyword>
<dbReference type="Pfam" id="PF00004">
    <property type="entry name" value="AAA"/>
    <property type="match status" value="1"/>
</dbReference>
<dbReference type="RefSeq" id="WP_275684179.1">
    <property type="nucleotide sequence ID" value="NZ_JAJLJH010000007.1"/>
</dbReference>
<evidence type="ECO:0000256" key="1">
    <source>
        <dbReference type="ARBA" id="ARBA00010044"/>
    </source>
</evidence>
<evidence type="ECO:0000313" key="6">
    <source>
        <dbReference type="EMBL" id="MCK9688135.1"/>
    </source>
</evidence>
<dbReference type="GO" id="GO:0016887">
    <property type="term" value="F:ATP hydrolysis activity"/>
    <property type="evidence" value="ECO:0007669"/>
    <property type="project" value="InterPro"/>
</dbReference>
<dbReference type="Gene3D" id="1.10.8.60">
    <property type="match status" value="1"/>
</dbReference>
<dbReference type="Gene3D" id="1.20.58.760">
    <property type="entry name" value="Peptidase M41"/>
    <property type="match status" value="1"/>
</dbReference>
<dbReference type="GO" id="GO:0004222">
    <property type="term" value="F:metalloendopeptidase activity"/>
    <property type="evidence" value="ECO:0007669"/>
    <property type="project" value="InterPro"/>
</dbReference>
<dbReference type="SMART" id="SM00382">
    <property type="entry name" value="AAA"/>
    <property type="match status" value="1"/>
</dbReference>
<dbReference type="GO" id="GO:0005524">
    <property type="term" value="F:ATP binding"/>
    <property type="evidence" value="ECO:0007669"/>
    <property type="project" value="InterPro"/>
</dbReference>
<dbReference type="InterPro" id="IPR000642">
    <property type="entry name" value="Peptidase_M41"/>
</dbReference>
<dbReference type="Pfam" id="PF17862">
    <property type="entry name" value="AAA_lid_3"/>
    <property type="match status" value="1"/>
</dbReference>